<dbReference type="EMBL" id="VSSQ01086588">
    <property type="protein sequence ID" value="MPN33870.1"/>
    <property type="molecule type" value="Genomic_DNA"/>
</dbReference>
<comment type="caution">
    <text evidence="1">The sequence shown here is derived from an EMBL/GenBank/DDBJ whole genome shotgun (WGS) entry which is preliminary data.</text>
</comment>
<dbReference type="AlphaFoldDB" id="A0A645H594"/>
<accession>A0A645H594</accession>
<reference evidence="1" key="1">
    <citation type="submission" date="2019-08" db="EMBL/GenBank/DDBJ databases">
        <authorList>
            <person name="Kucharzyk K."/>
            <person name="Murdoch R.W."/>
            <person name="Higgins S."/>
            <person name="Loffler F."/>
        </authorList>
    </citation>
    <scope>NUCLEOTIDE SEQUENCE</scope>
</reference>
<evidence type="ECO:0000313" key="1">
    <source>
        <dbReference type="EMBL" id="MPN33870.1"/>
    </source>
</evidence>
<name>A0A645H594_9ZZZZ</name>
<sequence>MIQIILNIVYDRIRPLRRKCLGSGSTERDAVPLNPAVERIAIPCRVLQRDCVQYGVVCGVRSRVASAGAQDIGNRVLQRSGPVRGKRLVAGRIRRNGIPLRPVDEVISQLGRRKDRNRTVLFNIGSGITWVVRASIQHICD</sequence>
<protein>
    <submittedName>
        <fullName evidence="1">Uncharacterized protein</fullName>
    </submittedName>
</protein>
<organism evidence="1">
    <name type="scientific">bioreactor metagenome</name>
    <dbReference type="NCBI Taxonomy" id="1076179"/>
    <lineage>
        <taxon>unclassified sequences</taxon>
        <taxon>metagenomes</taxon>
        <taxon>ecological metagenomes</taxon>
    </lineage>
</organism>
<gene>
    <name evidence="1" type="ORF">SDC9_181362</name>
</gene>
<proteinExistence type="predicted"/>